<evidence type="ECO:0000313" key="2">
    <source>
        <dbReference type="Proteomes" id="UP000030710"/>
    </source>
</evidence>
<dbReference type="Gene3D" id="3.40.140.10">
    <property type="entry name" value="Cytidine Deaminase, domain 2"/>
    <property type="match status" value="1"/>
</dbReference>
<dbReference type="HOGENOM" id="CLU_1792097_0_0_2"/>
<name>U1PQL2_9EURY</name>
<organism evidence="1 2">
    <name type="scientific">Haloquadratum walsbyi J07HQW2</name>
    <dbReference type="NCBI Taxonomy" id="1238425"/>
    <lineage>
        <taxon>Archaea</taxon>
        <taxon>Methanobacteriati</taxon>
        <taxon>Methanobacteriota</taxon>
        <taxon>Stenosarchaea group</taxon>
        <taxon>Halobacteria</taxon>
        <taxon>Halobacteriales</taxon>
        <taxon>Haloferacaceae</taxon>
        <taxon>Haloquadratum</taxon>
    </lineage>
</organism>
<dbReference type="RefSeq" id="WP_021055525.1">
    <property type="nucleotide sequence ID" value="NZ_KE356561.1"/>
</dbReference>
<protein>
    <recommendedName>
        <fullName evidence="3">JAB domain-containing protein</fullName>
    </recommendedName>
</protein>
<dbReference type="eggNOG" id="arCOG13699">
    <property type="taxonomic scope" value="Archaea"/>
</dbReference>
<dbReference type="AlphaFoldDB" id="U1PQL2"/>
<dbReference type="SUPFAM" id="SSF102712">
    <property type="entry name" value="JAB1/MPN domain"/>
    <property type="match status" value="1"/>
</dbReference>
<reference evidence="1 2" key="1">
    <citation type="journal article" date="2013" name="PLoS ONE">
        <title>Assembly-driven community genomics of a hypersaline microbial ecosystem.</title>
        <authorList>
            <person name="Podell S."/>
            <person name="Ugalde J.A."/>
            <person name="Narasingarao P."/>
            <person name="Banfield J.F."/>
            <person name="Heidelberg K.B."/>
            <person name="Allen E.E."/>
        </authorList>
    </citation>
    <scope>NUCLEOTIDE SEQUENCE [LARGE SCALE GENOMIC DNA]</scope>
    <source>
        <strain evidence="2">J07HQW2</strain>
    </source>
</reference>
<gene>
    <name evidence="1" type="ORF">J07HQW2_02524</name>
</gene>
<sequence>MILWSAQAIRISPILRDAVENHIATNHPEEAGGFLDCDRQGSHLRATSHVPFENEAAKPKRFFKTVVDDRAPPPPRVFYHSHTTAKSVAGLSSVDKRSIPERFAVVIFAPRSNALSYRGFRRGVINWHELRVEADESGSQLARL</sequence>
<dbReference type="Proteomes" id="UP000030710">
    <property type="component" value="Unassembled WGS sequence"/>
</dbReference>
<evidence type="ECO:0000313" key="1">
    <source>
        <dbReference type="EMBL" id="ERG96057.1"/>
    </source>
</evidence>
<accession>U1PQL2</accession>
<dbReference type="EMBL" id="KE356561">
    <property type="protein sequence ID" value="ERG96057.1"/>
    <property type="molecule type" value="Genomic_DNA"/>
</dbReference>
<evidence type="ECO:0008006" key="3">
    <source>
        <dbReference type="Google" id="ProtNLM"/>
    </source>
</evidence>
<proteinExistence type="predicted"/>